<accession>A0AAW5F420</accession>
<proteinExistence type="predicted"/>
<reference evidence="1" key="1">
    <citation type="journal article" date="2022" name="Cell Host Microbe">
        <title>Colonization of the live biotherapeutic product VE303 and modulation of the microbiota and metabolites in healthy volunteers.</title>
        <authorList>
            <person name="Dsouza M."/>
            <person name="Menon R."/>
            <person name="Crossette E."/>
            <person name="Bhattarai S.K."/>
            <person name="Schneider J."/>
            <person name="Kim Y.G."/>
            <person name="Reddy S."/>
            <person name="Caballero S."/>
            <person name="Felix C."/>
            <person name="Cornacchione L."/>
            <person name="Hendrickson J."/>
            <person name="Watson A.R."/>
            <person name="Minot S.S."/>
            <person name="Greenfield N."/>
            <person name="Schopf L."/>
            <person name="Szabady R."/>
            <person name="Patarroyo J."/>
            <person name="Smith W."/>
            <person name="Harrison P."/>
            <person name="Kuijper E.J."/>
            <person name="Kelly C.P."/>
            <person name="Olle B."/>
            <person name="Bobilev D."/>
            <person name="Silber J.L."/>
            <person name="Bucci V."/>
            <person name="Roberts B."/>
            <person name="Faith J."/>
            <person name="Norman J.M."/>
        </authorList>
    </citation>
    <scope>NUCLEOTIDE SEQUENCE</scope>
    <source>
        <strain evidence="1">VE303-04</strain>
    </source>
</reference>
<evidence type="ECO:0000313" key="1">
    <source>
        <dbReference type="EMBL" id="MCK0086310.1"/>
    </source>
</evidence>
<dbReference type="Proteomes" id="UP001203136">
    <property type="component" value="Unassembled WGS sequence"/>
</dbReference>
<gene>
    <name evidence="1" type="ORF">K5I21_10610</name>
</gene>
<evidence type="ECO:0008006" key="3">
    <source>
        <dbReference type="Google" id="ProtNLM"/>
    </source>
</evidence>
<protein>
    <recommendedName>
        <fullName evidence="3">Cytochrome c domain-containing protein</fullName>
    </recommendedName>
</protein>
<comment type="caution">
    <text evidence="1">The sequence shown here is derived from an EMBL/GenBank/DDBJ whole genome shotgun (WGS) entry which is preliminary data.</text>
</comment>
<evidence type="ECO:0000313" key="2">
    <source>
        <dbReference type="Proteomes" id="UP001203136"/>
    </source>
</evidence>
<organism evidence="1 2">
    <name type="scientific">Clostridium symbiosum</name>
    <name type="common">Bacteroides symbiosus</name>
    <dbReference type="NCBI Taxonomy" id="1512"/>
    <lineage>
        <taxon>Bacteria</taxon>
        <taxon>Bacillati</taxon>
        <taxon>Bacillota</taxon>
        <taxon>Clostridia</taxon>
        <taxon>Lachnospirales</taxon>
        <taxon>Lachnospiraceae</taxon>
        <taxon>Otoolea</taxon>
    </lineage>
</organism>
<dbReference type="RefSeq" id="WP_004462077.1">
    <property type="nucleotide sequence ID" value="NZ_CYZY01000160.1"/>
</dbReference>
<name>A0AAW5F420_CLOSY</name>
<dbReference type="AlphaFoldDB" id="A0AAW5F420"/>
<sequence>MNYEEAKYYFENTIDGIKSTILFGVIADDNIQNGISYIKELTSCDDQTAKLIWCDLKMDYGTKANNPILLAREEQAKQKAREDYLYRNNAECPYCHSKNTMKISGLSKAGSVAMFGIFAMEKVGNNGTAIIANRIFRQKGKSDLWVILFVFKYLEIAWTL</sequence>
<dbReference type="EMBL" id="JAINVB010000001">
    <property type="protein sequence ID" value="MCK0086310.1"/>
    <property type="molecule type" value="Genomic_DNA"/>
</dbReference>